<dbReference type="InterPro" id="IPR035979">
    <property type="entry name" value="RBD_domain_sf"/>
</dbReference>
<dbReference type="Proteomes" id="UP000054166">
    <property type="component" value="Unassembled WGS sequence"/>
</dbReference>
<dbReference type="PANTHER" id="PTHR23189">
    <property type="entry name" value="RNA RECOGNITION MOTIF-CONTAINING"/>
    <property type="match status" value="1"/>
</dbReference>
<keyword evidence="6" id="KW-1185">Reference proteome</keyword>
<feature type="compositionally biased region" description="Gly residues" evidence="3">
    <location>
        <begin position="404"/>
        <end position="442"/>
    </location>
</feature>
<dbReference type="SUPFAM" id="SSF54928">
    <property type="entry name" value="RNA-binding domain, RBD"/>
    <property type="match status" value="1"/>
</dbReference>
<keyword evidence="1 2" id="KW-0694">RNA-binding</keyword>
<evidence type="ECO:0000313" key="6">
    <source>
        <dbReference type="Proteomes" id="UP000054166"/>
    </source>
</evidence>
<feature type="compositionally biased region" description="Pro residues" evidence="3">
    <location>
        <begin position="95"/>
        <end position="108"/>
    </location>
</feature>
<name>A0A0C3CG47_PILCF</name>
<evidence type="ECO:0000256" key="1">
    <source>
        <dbReference type="ARBA" id="ARBA00022884"/>
    </source>
</evidence>
<proteinExistence type="predicted"/>
<reference evidence="6" key="2">
    <citation type="submission" date="2015-01" db="EMBL/GenBank/DDBJ databases">
        <title>Evolutionary Origins and Diversification of the Mycorrhizal Mutualists.</title>
        <authorList>
            <consortium name="DOE Joint Genome Institute"/>
            <consortium name="Mycorrhizal Genomics Consortium"/>
            <person name="Kohler A."/>
            <person name="Kuo A."/>
            <person name="Nagy L.G."/>
            <person name="Floudas D."/>
            <person name="Copeland A."/>
            <person name="Barry K.W."/>
            <person name="Cichocki N."/>
            <person name="Veneault-Fourrey C."/>
            <person name="LaButti K."/>
            <person name="Lindquist E.A."/>
            <person name="Lipzen A."/>
            <person name="Lundell T."/>
            <person name="Morin E."/>
            <person name="Murat C."/>
            <person name="Riley R."/>
            <person name="Ohm R."/>
            <person name="Sun H."/>
            <person name="Tunlid A."/>
            <person name="Henrissat B."/>
            <person name="Grigoriev I.V."/>
            <person name="Hibbett D.S."/>
            <person name="Martin F."/>
        </authorList>
    </citation>
    <scope>NUCLEOTIDE SEQUENCE [LARGE SCALE GENOMIC DNA]</scope>
    <source>
        <strain evidence="6">F 1598</strain>
    </source>
</reference>
<dbReference type="CDD" id="cd12276">
    <property type="entry name" value="RRM2_MEI2_EAR1_like"/>
    <property type="match status" value="1"/>
</dbReference>
<organism evidence="5 6">
    <name type="scientific">Piloderma croceum (strain F 1598)</name>
    <dbReference type="NCBI Taxonomy" id="765440"/>
    <lineage>
        <taxon>Eukaryota</taxon>
        <taxon>Fungi</taxon>
        <taxon>Dikarya</taxon>
        <taxon>Basidiomycota</taxon>
        <taxon>Agaricomycotina</taxon>
        <taxon>Agaricomycetes</taxon>
        <taxon>Agaricomycetidae</taxon>
        <taxon>Atheliales</taxon>
        <taxon>Atheliaceae</taxon>
        <taxon>Piloderma</taxon>
    </lineage>
</organism>
<evidence type="ECO:0000313" key="5">
    <source>
        <dbReference type="EMBL" id="KIM88722.1"/>
    </source>
</evidence>
<dbReference type="STRING" id="765440.A0A0C3CG47"/>
<dbReference type="Gene3D" id="3.30.70.330">
    <property type="match status" value="1"/>
</dbReference>
<dbReference type="InParanoid" id="A0A0C3CG47"/>
<feature type="compositionally biased region" description="Pro residues" evidence="3">
    <location>
        <begin position="471"/>
        <end position="482"/>
    </location>
</feature>
<evidence type="ECO:0000256" key="2">
    <source>
        <dbReference type="PROSITE-ProRule" id="PRU00176"/>
    </source>
</evidence>
<sequence length="654" mass="70339">MNRHHPYGGPYDSPARRGGSPPGPGPDRSHHRFPQDNRGGGPPRGRGGFGRGRGYGGYDGGQGHSAYDQGPPYNSYDNGPQDPFYQNTPNTGYGGPPPPAQFGVPPGPSNDYTQGFNNFEDSNVDEGGYGNRPQRRNIRREKDDKLHDSIIEERIQRERPCRTLFIRNIKYETNSDDVRRQFEEHGEIKTFFDLISTRGMVFVTYYDLRAAERARERLQGSEISGRPIDVHYSLPRDDSKGGGGSDKNQQQLQGTLLVTLRDSPSGQSIDDNEVRRKFQQFGDVKSVNPVGDHTDQRYVEFYDTRACDESFDRLRHQGLQDGVMDIVFAWDAASDGAPPGNNQRRDDRGYEGGRDWDDRGSRGRGGRGRGRGRGRGFDDGALDRREDWDRDRGRGGRYDDDYGGRGGRGGRGGGYGGGYGGDRYDSRGGGGGSGGGGGGYGVPPGPPGPLGPPPPHMGYGNGPANPVGGYGPPPPAPVPVAPPVDERVEQARKVQQLLAALKQPQNGSTPATPPTSAPPPSSGGYPGIPSLPQPAGNSNSFYPPPPSNVQRPPFPGSLPPHPANVNLYSSMPPSSSTPQPSQGQPSMSSLPPNILALLQQSQAQPQAASGLYNNLPQQPMNPSPSASNIPQNTQPNYNQLMAYLQSQASGGGPK</sequence>
<dbReference type="InterPro" id="IPR012677">
    <property type="entry name" value="Nucleotide-bd_a/b_plait_sf"/>
</dbReference>
<dbReference type="InterPro" id="IPR000504">
    <property type="entry name" value="RRM_dom"/>
</dbReference>
<accession>A0A0C3CG47</accession>
<dbReference type="Pfam" id="PF00076">
    <property type="entry name" value="RRM_1"/>
    <property type="match status" value="1"/>
</dbReference>
<dbReference type="CDD" id="cd12524">
    <property type="entry name" value="RRM1_MEI2_like"/>
    <property type="match status" value="1"/>
</dbReference>
<evidence type="ECO:0000259" key="4">
    <source>
        <dbReference type="PROSITE" id="PS50102"/>
    </source>
</evidence>
<dbReference type="SMART" id="SM00360">
    <property type="entry name" value="RRM"/>
    <property type="match status" value="2"/>
</dbReference>
<feature type="domain" description="RRM" evidence="4">
    <location>
        <begin position="162"/>
        <end position="235"/>
    </location>
</feature>
<feature type="compositionally biased region" description="Pro residues" evidence="3">
    <location>
        <begin position="443"/>
        <end position="456"/>
    </location>
</feature>
<feature type="compositionally biased region" description="Basic residues" evidence="3">
    <location>
        <begin position="362"/>
        <end position="374"/>
    </location>
</feature>
<dbReference type="HOGENOM" id="CLU_026174_0_0_1"/>
<dbReference type="AlphaFoldDB" id="A0A0C3CG47"/>
<feature type="compositionally biased region" description="Basic and acidic residues" evidence="3">
    <location>
        <begin position="375"/>
        <end position="403"/>
    </location>
</feature>
<feature type="compositionally biased region" description="Gly residues" evidence="3">
    <location>
        <begin position="38"/>
        <end position="63"/>
    </location>
</feature>
<feature type="compositionally biased region" description="Pro residues" evidence="3">
    <location>
        <begin position="542"/>
        <end position="562"/>
    </location>
</feature>
<feature type="compositionally biased region" description="Polar residues" evidence="3">
    <location>
        <begin position="612"/>
        <end position="648"/>
    </location>
</feature>
<feature type="compositionally biased region" description="Basic and acidic residues" evidence="3">
    <location>
        <begin position="343"/>
        <end position="361"/>
    </location>
</feature>
<feature type="compositionally biased region" description="Low complexity" evidence="3">
    <location>
        <begin position="569"/>
        <end position="611"/>
    </location>
</feature>
<feature type="compositionally biased region" description="Pro residues" evidence="3">
    <location>
        <begin position="511"/>
        <end position="521"/>
    </location>
</feature>
<dbReference type="PROSITE" id="PS50102">
    <property type="entry name" value="RRM"/>
    <property type="match status" value="1"/>
</dbReference>
<feature type="compositionally biased region" description="Polar residues" evidence="3">
    <location>
        <begin position="110"/>
        <end position="121"/>
    </location>
</feature>
<feature type="region of interest" description="Disordered" evidence="3">
    <location>
        <begin position="1"/>
        <end position="143"/>
    </location>
</feature>
<feature type="region of interest" description="Disordered" evidence="3">
    <location>
        <begin position="332"/>
        <end position="654"/>
    </location>
</feature>
<evidence type="ECO:0000256" key="3">
    <source>
        <dbReference type="SAM" id="MobiDB-lite"/>
    </source>
</evidence>
<dbReference type="GO" id="GO:0003723">
    <property type="term" value="F:RNA binding"/>
    <property type="evidence" value="ECO:0007669"/>
    <property type="project" value="UniProtKB-UniRule"/>
</dbReference>
<reference evidence="5 6" key="1">
    <citation type="submission" date="2014-04" db="EMBL/GenBank/DDBJ databases">
        <authorList>
            <consortium name="DOE Joint Genome Institute"/>
            <person name="Kuo A."/>
            <person name="Tarkka M."/>
            <person name="Buscot F."/>
            <person name="Kohler A."/>
            <person name="Nagy L.G."/>
            <person name="Floudas D."/>
            <person name="Copeland A."/>
            <person name="Barry K.W."/>
            <person name="Cichocki N."/>
            <person name="Veneault-Fourrey C."/>
            <person name="LaButti K."/>
            <person name="Lindquist E.A."/>
            <person name="Lipzen A."/>
            <person name="Lundell T."/>
            <person name="Morin E."/>
            <person name="Murat C."/>
            <person name="Sun H."/>
            <person name="Tunlid A."/>
            <person name="Henrissat B."/>
            <person name="Grigoriev I.V."/>
            <person name="Hibbett D.S."/>
            <person name="Martin F."/>
            <person name="Nordberg H.P."/>
            <person name="Cantor M.N."/>
            <person name="Hua S.X."/>
        </authorList>
    </citation>
    <scope>NUCLEOTIDE SEQUENCE [LARGE SCALE GENOMIC DNA]</scope>
    <source>
        <strain evidence="5 6">F 1598</strain>
    </source>
</reference>
<dbReference type="OrthoDB" id="439808at2759"/>
<dbReference type="InterPro" id="IPR034453">
    <property type="entry name" value="MEI2-like_RRM1"/>
</dbReference>
<dbReference type="EMBL" id="KN832976">
    <property type="protein sequence ID" value="KIM88722.1"/>
    <property type="molecule type" value="Genomic_DNA"/>
</dbReference>
<gene>
    <name evidence="5" type="ORF">PILCRDRAFT_813692</name>
</gene>
<protein>
    <recommendedName>
        <fullName evidence="4">RRM domain-containing protein</fullName>
    </recommendedName>
</protein>
<feature type="region of interest" description="Disordered" evidence="3">
    <location>
        <begin position="226"/>
        <end position="249"/>
    </location>
</feature>